<proteinExistence type="predicted"/>
<dbReference type="Gene3D" id="6.10.30.10">
    <property type="match status" value="1"/>
</dbReference>
<organism evidence="3 4">
    <name type="scientific">Pseudonocardia ailaonensis</name>
    <dbReference type="NCBI Taxonomy" id="367279"/>
    <lineage>
        <taxon>Bacteria</taxon>
        <taxon>Bacillati</taxon>
        <taxon>Actinomycetota</taxon>
        <taxon>Actinomycetes</taxon>
        <taxon>Pseudonocardiales</taxon>
        <taxon>Pseudonocardiaceae</taxon>
        <taxon>Pseudonocardia</taxon>
    </lineage>
</organism>
<dbReference type="RefSeq" id="WP_344411634.1">
    <property type="nucleotide sequence ID" value="NZ_BAAAQK010000001.1"/>
</dbReference>
<evidence type="ECO:0000313" key="4">
    <source>
        <dbReference type="Proteomes" id="UP001500449"/>
    </source>
</evidence>
<feature type="domain" description="ChsH2 rubredoxin-like zinc ribbon" evidence="2">
    <location>
        <begin position="26"/>
        <end position="59"/>
    </location>
</feature>
<gene>
    <name evidence="3" type="ORF">GCM10009836_02600</name>
</gene>
<protein>
    <recommendedName>
        <fullName evidence="5">Acyl dehydratase</fullName>
    </recommendedName>
</protein>
<reference evidence="3 4" key="1">
    <citation type="journal article" date="2019" name="Int. J. Syst. Evol. Microbiol.">
        <title>The Global Catalogue of Microorganisms (GCM) 10K type strain sequencing project: providing services to taxonomists for standard genome sequencing and annotation.</title>
        <authorList>
            <consortium name="The Broad Institute Genomics Platform"/>
            <consortium name="The Broad Institute Genome Sequencing Center for Infectious Disease"/>
            <person name="Wu L."/>
            <person name="Ma J."/>
        </authorList>
    </citation>
    <scope>NUCLEOTIDE SEQUENCE [LARGE SCALE GENOMIC DNA]</scope>
    <source>
        <strain evidence="3 4">JCM 16009</strain>
    </source>
</reference>
<dbReference type="Pfam" id="PF12172">
    <property type="entry name" value="zf-ChsH2"/>
    <property type="match status" value="1"/>
</dbReference>
<dbReference type="Pfam" id="PF01796">
    <property type="entry name" value="OB_ChsH2_C"/>
    <property type="match status" value="1"/>
</dbReference>
<dbReference type="InterPro" id="IPR052513">
    <property type="entry name" value="Thioester_dehydratase-like"/>
</dbReference>
<name>A0ABN2MJ44_9PSEU</name>
<evidence type="ECO:0000259" key="2">
    <source>
        <dbReference type="Pfam" id="PF12172"/>
    </source>
</evidence>
<dbReference type="Proteomes" id="UP001500449">
    <property type="component" value="Unassembled WGS sequence"/>
</dbReference>
<dbReference type="InterPro" id="IPR002878">
    <property type="entry name" value="ChsH2_C"/>
</dbReference>
<evidence type="ECO:0000313" key="3">
    <source>
        <dbReference type="EMBL" id="GAA1828335.1"/>
    </source>
</evidence>
<dbReference type="PANTHER" id="PTHR34075">
    <property type="entry name" value="BLR3430 PROTEIN"/>
    <property type="match status" value="1"/>
</dbReference>
<evidence type="ECO:0000259" key="1">
    <source>
        <dbReference type="Pfam" id="PF01796"/>
    </source>
</evidence>
<feature type="domain" description="ChsH2 C-terminal OB-fold" evidence="1">
    <location>
        <begin position="64"/>
        <end position="124"/>
    </location>
</feature>
<dbReference type="PANTHER" id="PTHR34075:SF5">
    <property type="entry name" value="BLR3430 PROTEIN"/>
    <property type="match status" value="1"/>
</dbReference>
<accession>A0ABN2MJ44</accession>
<evidence type="ECO:0008006" key="5">
    <source>
        <dbReference type="Google" id="ProtNLM"/>
    </source>
</evidence>
<dbReference type="EMBL" id="BAAAQK010000001">
    <property type="protein sequence ID" value="GAA1828335.1"/>
    <property type="molecule type" value="Genomic_DNA"/>
</dbReference>
<comment type="caution">
    <text evidence="3">The sequence shown here is derived from an EMBL/GenBank/DDBJ whole genome shotgun (WGS) entry which is preliminary data.</text>
</comment>
<sequence length="146" mass="15881">MTTDWGHAPTRGRLRPGQSPDTAFFWKGCDEHRLLIQRCAGCGVLRHPPGPACPACHGFDADHVVATGHGTVHSYAVHHYPPVQGFPGPAVIGLVELDEGVRIVSNIVGRDPADLRVGDRVEVFFLDQEEGWSLPQFTVVDRPDVG</sequence>
<keyword evidence="4" id="KW-1185">Reference proteome</keyword>
<dbReference type="SUPFAM" id="SSF50249">
    <property type="entry name" value="Nucleic acid-binding proteins"/>
    <property type="match status" value="1"/>
</dbReference>
<dbReference type="InterPro" id="IPR022002">
    <property type="entry name" value="ChsH2_Znr"/>
</dbReference>
<dbReference type="InterPro" id="IPR012340">
    <property type="entry name" value="NA-bd_OB-fold"/>
</dbReference>